<dbReference type="GO" id="GO:0005737">
    <property type="term" value="C:cytoplasm"/>
    <property type="evidence" value="ECO:0007669"/>
    <property type="project" value="TreeGrafter"/>
</dbReference>
<dbReference type="GO" id="GO:0052726">
    <property type="term" value="F:inositol-1,3,4-trisphosphate 5-kinase activity"/>
    <property type="evidence" value="ECO:0007669"/>
    <property type="project" value="InterPro"/>
</dbReference>
<dbReference type="EC" id="2.7.1.159" evidence="4"/>
<dbReference type="GO" id="GO:0005524">
    <property type="term" value="F:ATP binding"/>
    <property type="evidence" value="ECO:0007669"/>
    <property type="project" value="UniProtKB-KW"/>
</dbReference>
<evidence type="ECO:0000256" key="7">
    <source>
        <dbReference type="ARBA" id="ARBA00022741"/>
    </source>
</evidence>
<keyword evidence="8" id="KW-0418">Kinase</keyword>
<keyword evidence="10" id="KW-0460">Magnesium</keyword>
<evidence type="ECO:0000313" key="12">
    <source>
        <dbReference type="EMBL" id="KAK3253943.1"/>
    </source>
</evidence>
<keyword evidence="6" id="KW-0479">Metal-binding</keyword>
<comment type="caution">
    <text evidence="12">The sequence shown here is derived from an EMBL/GenBank/DDBJ whole genome shotgun (WGS) entry which is preliminary data.</text>
</comment>
<comment type="similarity">
    <text evidence="2">Belongs to the ITPK1 family.</text>
</comment>
<evidence type="ECO:0000256" key="8">
    <source>
        <dbReference type="ARBA" id="ARBA00022777"/>
    </source>
</evidence>
<sequence length="224" mass="24539">PRLKEYVPRLEEYVPRLEEYVPRLQEYVPRLEEWGEVHPMLAVHRTPLRVQRHSCAQKYAGCQHKVYVLGEHVHVVARMSIPDLPQRVSDGLPPIIPFDSLKNLPTSQAALLGDAHGGRLAARSSDARGDEEVPAAGSTSFGAGATGDASLSMAAVHAITKWLKDALHLTLFGFDVVVDSSTGTHVVVDVNYFPSFKGVDAAPVQLCETVRAACQKAQRENFPP</sequence>
<evidence type="ECO:0000256" key="6">
    <source>
        <dbReference type="ARBA" id="ARBA00022723"/>
    </source>
</evidence>
<evidence type="ECO:0000256" key="9">
    <source>
        <dbReference type="ARBA" id="ARBA00022840"/>
    </source>
</evidence>
<accession>A0AAE0F6V2</accession>
<dbReference type="PANTHER" id="PTHR14217">
    <property type="entry name" value="INOSITOL-TETRAKISPHOSPHATE 1-KINASE"/>
    <property type="match status" value="1"/>
</dbReference>
<dbReference type="GO" id="GO:0032957">
    <property type="term" value="P:inositol trisphosphate metabolic process"/>
    <property type="evidence" value="ECO:0007669"/>
    <property type="project" value="InterPro"/>
</dbReference>
<comment type="cofactor">
    <cofactor evidence="1">
        <name>Mg(2+)</name>
        <dbReference type="ChEBI" id="CHEBI:18420"/>
    </cofactor>
</comment>
<dbReference type="Pfam" id="PF05770">
    <property type="entry name" value="Ins134_P3_kin"/>
    <property type="match status" value="2"/>
</dbReference>
<evidence type="ECO:0000256" key="1">
    <source>
        <dbReference type="ARBA" id="ARBA00001946"/>
    </source>
</evidence>
<dbReference type="PANTHER" id="PTHR14217:SF1">
    <property type="entry name" value="INOSITOL-TETRAKISPHOSPHATE 1-KINASE"/>
    <property type="match status" value="1"/>
</dbReference>
<organism evidence="12 13">
    <name type="scientific">Cymbomonas tetramitiformis</name>
    <dbReference type="NCBI Taxonomy" id="36881"/>
    <lineage>
        <taxon>Eukaryota</taxon>
        <taxon>Viridiplantae</taxon>
        <taxon>Chlorophyta</taxon>
        <taxon>Pyramimonadophyceae</taxon>
        <taxon>Pyramimonadales</taxon>
        <taxon>Pyramimonadaceae</taxon>
        <taxon>Cymbomonas</taxon>
    </lineage>
</organism>
<evidence type="ECO:0000256" key="4">
    <source>
        <dbReference type="ARBA" id="ARBA00012017"/>
    </source>
</evidence>
<comment type="subunit">
    <text evidence="3">Monomer.</text>
</comment>
<dbReference type="InterPro" id="IPR008656">
    <property type="entry name" value="Inositol_tetrakis-P_1-kinase"/>
</dbReference>
<reference evidence="12 13" key="1">
    <citation type="journal article" date="2015" name="Genome Biol. Evol.">
        <title>Comparative Genomics of a Bacterivorous Green Alga Reveals Evolutionary Causalities and Consequences of Phago-Mixotrophic Mode of Nutrition.</title>
        <authorList>
            <person name="Burns J.A."/>
            <person name="Paasch A."/>
            <person name="Narechania A."/>
            <person name="Kim E."/>
        </authorList>
    </citation>
    <scope>NUCLEOTIDE SEQUENCE [LARGE SCALE GENOMIC DNA]</scope>
    <source>
        <strain evidence="12 13">PLY_AMNH</strain>
    </source>
</reference>
<dbReference type="AlphaFoldDB" id="A0AAE0F6V2"/>
<evidence type="ECO:0000256" key="5">
    <source>
        <dbReference type="ARBA" id="ARBA00022679"/>
    </source>
</evidence>
<feature type="domain" description="Inositol 1,3,4-trisphosphate 5/6-kinase ATP-grasp" evidence="11">
    <location>
        <begin position="59"/>
        <end position="109"/>
    </location>
</feature>
<keyword evidence="5" id="KW-0808">Transferase</keyword>
<keyword evidence="7" id="KW-0547">Nucleotide-binding</keyword>
<evidence type="ECO:0000256" key="3">
    <source>
        <dbReference type="ARBA" id="ARBA00011245"/>
    </source>
</evidence>
<evidence type="ECO:0000259" key="11">
    <source>
        <dbReference type="Pfam" id="PF05770"/>
    </source>
</evidence>
<protein>
    <recommendedName>
        <fullName evidence="4">inositol-1,3,4-trisphosphate 5/6-kinase</fullName>
        <ecNumber evidence="4">2.7.1.159</ecNumber>
    </recommendedName>
</protein>
<dbReference type="Proteomes" id="UP001190700">
    <property type="component" value="Unassembled WGS sequence"/>
</dbReference>
<keyword evidence="13" id="KW-1185">Reference proteome</keyword>
<keyword evidence="9" id="KW-0067">ATP-binding</keyword>
<dbReference type="Gene3D" id="3.30.470.20">
    <property type="entry name" value="ATP-grasp fold, B domain"/>
    <property type="match status" value="1"/>
</dbReference>
<dbReference type="InterPro" id="IPR040464">
    <property type="entry name" value="InsP(3)kin_ATP-grasp"/>
</dbReference>
<proteinExistence type="inferred from homology"/>
<name>A0AAE0F6V2_9CHLO</name>
<feature type="domain" description="Inositol 1,3,4-trisphosphate 5/6-kinase ATP-grasp" evidence="11">
    <location>
        <begin position="154"/>
        <end position="200"/>
    </location>
</feature>
<gene>
    <name evidence="12" type="ORF">CYMTET_36825</name>
</gene>
<dbReference type="EMBL" id="LGRX02024526">
    <property type="protein sequence ID" value="KAK3253943.1"/>
    <property type="molecule type" value="Genomic_DNA"/>
</dbReference>
<dbReference type="GO" id="GO:0000287">
    <property type="term" value="F:magnesium ion binding"/>
    <property type="evidence" value="ECO:0007669"/>
    <property type="project" value="InterPro"/>
</dbReference>
<feature type="non-terminal residue" evidence="12">
    <location>
        <position position="1"/>
    </location>
</feature>
<evidence type="ECO:0000256" key="2">
    <source>
        <dbReference type="ARBA" id="ARBA00009601"/>
    </source>
</evidence>
<dbReference type="GO" id="GO:0052725">
    <property type="term" value="F:inositol-1,3,4-trisphosphate 6-kinase activity"/>
    <property type="evidence" value="ECO:0007669"/>
    <property type="project" value="InterPro"/>
</dbReference>
<evidence type="ECO:0000256" key="10">
    <source>
        <dbReference type="ARBA" id="ARBA00022842"/>
    </source>
</evidence>
<dbReference type="GO" id="GO:0047325">
    <property type="term" value="F:inositol-3,4,5,6-tetrakisphosphate 1-kinase activity"/>
    <property type="evidence" value="ECO:0007669"/>
    <property type="project" value="InterPro"/>
</dbReference>
<evidence type="ECO:0000313" key="13">
    <source>
        <dbReference type="Proteomes" id="UP001190700"/>
    </source>
</evidence>